<organism evidence="2 3">
    <name type="scientific">Hymenobacter persicinus</name>
    <dbReference type="NCBI Taxonomy" id="2025506"/>
    <lineage>
        <taxon>Bacteria</taxon>
        <taxon>Pseudomonadati</taxon>
        <taxon>Bacteroidota</taxon>
        <taxon>Cytophagia</taxon>
        <taxon>Cytophagales</taxon>
        <taxon>Hymenobacteraceae</taxon>
        <taxon>Hymenobacter</taxon>
    </lineage>
</organism>
<keyword evidence="1" id="KW-0732">Signal</keyword>
<dbReference type="AlphaFoldDB" id="A0A4Q5L8Y9"/>
<sequence length="200" mass="21835">MIRPLPLLSLLAGLLTAAPALAQTVPAAHRPALLRAGLGSCLNGTGDYAVLKTYLEYAPQFGQHWRLGSRLAYLSGNQPYDFGRGYSVPQQYQALNAEQEVYWLPFGANKVVEFSLGGGGFAGYGRQQSFTRAGIDFETQRFYYLPQNERGLHAGYLASATLDFALSASRTWRLGTKVSVQNDTRGTVLPGGQVQLSRAW</sequence>
<proteinExistence type="predicted"/>
<name>A0A4Q5L8Y9_9BACT</name>
<feature type="chain" id="PRO_5020477516" description="Acyloxyacyl hydrolase" evidence="1">
    <location>
        <begin position="23"/>
        <end position="200"/>
    </location>
</feature>
<dbReference type="EMBL" id="SEWE01000034">
    <property type="protein sequence ID" value="RYU78185.1"/>
    <property type="molecule type" value="Genomic_DNA"/>
</dbReference>
<dbReference type="Proteomes" id="UP000294155">
    <property type="component" value="Unassembled WGS sequence"/>
</dbReference>
<accession>A0A4Q5L8Y9</accession>
<evidence type="ECO:0000256" key="1">
    <source>
        <dbReference type="SAM" id="SignalP"/>
    </source>
</evidence>
<evidence type="ECO:0000313" key="2">
    <source>
        <dbReference type="EMBL" id="RYU78185.1"/>
    </source>
</evidence>
<evidence type="ECO:0008006" key="4">
    <source>
        <dbReference type="Google" id="ProtNLM"/>
    </source>
</evidence>
<gene>
    <name evidence="2" type="ORF">EWM57_15215</name>
</gene>
<feature type="signal peptide" evidence="1">
    <location>
        <begin position="1"/>
        <end position="22"/>
    </location>
</feature>
<dbReference type="RefSeq" id="WP_129922012.1">
    <property type="nucleotide sequence ID" value="NZ_SEWE01000034.1"/>
</dbReference>
<protein>
    <recommendedName>
        <fullName evidence="4">Acyloxyacyl hydrolase</fullName>
    </recommendedName>
</protein>
<keyword evidence="3" id="KW-1185">Reference proteome</keyword>
<reference evidence="2 3" key="1">
    <citation type="submission" date="2019-02" db="EMBL/GenBank/DDBJ databases">
        <title>Bacterial novel species isolated from soil.</title>
        <authorList>
            <person name="Jung H.-Y."/>
        </authorList>
    </citation>
    <scope>NUCLEOTIDE SEQUENCE [LARGE SCALE GENOMIC DNA]</scope>
    <source>
        <strain evidence="2 3">1-3-3-3</strain>
    </source>
</reference>
<dbReference type="OrthoDB" id="876190at2"/>
<comment type="caution">
    <text evidence="2">The sequence shown here is derived from an EMBL/GenBank/DDBJ whole genome shotgun (WGS) entry which is preliminary data.</text>
</comment>
<evidence type="ECO:0000313" key="3">
    <source>
        <dbReference type="Proteomes" id="UP000294155"/>
    </source>
</evidence>